<feature type="region of interest" description="Disordered" evidence="10">
    <location>
        <begin position="45"/>
        <end position="98"/>
    </location>
</feature>
<evidence type="ECO:0000259" key="11">
    <source>
        <dbReference type="PROSITE" id="PS51805"/>
    </source>
</evidence>
<dbReference type="Pfam" id="PF13771">
    <property type="entry name" value="zf-HC5HC2H"/>
    <property type="match status" value="1"/>
</dbReference>
<dbReference type="InterPro" id="IPR052440">
    <property type="entry name" value="Trans_Reg/Chrom_Remod"/>
</dbReference>
<dbReference type="GO" id="GO:0005634">
    <property type="term" value="C:nucleus"/>
    <property type="evidence" value="ECO:0007669"/>
    <property type="project" value="UniProtKB-SubCell"/>
</dbReference>
<evidence type="ECO:0000256" key="1">
    <source>
        <dbReference type="ARBA" id="ARBA00004123"/>
    </source>
</evidence>
<keyword evidence="8" id="KW-0010">Activator</keyword>
<dbReference type="GeneTree" id="ENSGT00940000156922"/>
<evidence type="ECO:0000256" key="9">
    <source>
        <dbReference type="ARBA" id="ARBA00023242"/>
    </source>
</evidence>
<reference evidence="12" key="1">
    <citation type="submission" date="2025-08" db="UniProtKB">
        <authorList>
            <consortium name="Ensembl"/>
        </authorList>
    </citation>
    <scope>IDENTIFICATION</scope>
</reference>
<keyword evidence="4" id="KW-0479">Metal-binding</keyword>
<dbReference type="STRING" id="56723.ENSLBEP00000037684"/>
<dbReference type="InterPro" id="IPR013083">
    <property type="entry name" value="Znf_RING/FYVE/PHD"/>
</dbReference>
<keyword evidence="2" id="KW-1017">Isopeptide bond</keyword>
<evidence type="ECO:0000256" key="3">
    <source>
        <dbReference type="ARBA" id="ARBA00022553"/>
    </source>
</evidence>
<dbReference type="InParanoid" id="A0A3Q3H146"/>
<keyword evidence="5" id="KW-0863">Zinc-finger</keyword>
<dbReference type="FunFam" id="3.30.40.10:FF:000116">
    <property type="entry name" value="Transcription factor 20 (AR1)"/>
    <property type="match status" value="1"/>
</dbReference>
<dbReference type="Proteomes" id="UP000261660">
    <property type="component" value="Unplaced"/>
</dbReference>
<dbReference type="InterPro" id="IPR001965">
    <property type="entry name" value="Znf_PHD"/>
</dbReference>
<keyword evidence="6" id="KW-0862">Zinc</keyword>
<keyword evidence="13" id="KW-1185">Reference proteome</keyword>
<dbReference type="AlphaFoldDB" id="A0A3Q3H146"/>
<evidence type="ECO:0000256" key="6">
    <source>
        <dbReference type="ARBA" id="ARBA00022833"/>
    </source>
</evidence>
<dbReference type="GO" id="GO:0006357">
    <property type="term" value="P:regulation of transcription by RNA polymerase II"/>
    <property type="evidence" value="ECO:0007669"/>
    <property type="project" value="TreeGrafter"/>
</dbReference>
<evidence type="ECO:0000313" key="12">
    <source>
        <dbReference type="Ensembl" id="ENSLBEP00000037684.1"/>
    </source>
</evidence>
<evidence type="ECO:0000256" key="4">
    <source>
        <dbReference type="ARBA" id="ARBA00022723"/>
    </source>
</evidence>
<reference evidence="12" key="2">
    <citation type="submission" date="2025-09" db="UniProtKB">
        <authorList>
            <consortium name="Ensembl"/>
        </authorList>
    </citation>
    <scope>IDENTIFICATION</scope>
</reference>
<proteinExistence type="predicted"/>
<dbReference type="SMART" id="SM00249">
    <property type="entry name" value="PHD"/>
    <property type="match status" value="1"/>
</dbReference>
<dbReference type="Gene3D" id="3.30.40.10">
    <property type="entry name" value="Zinc/RING finger domain, C3HC4 (zinc finger)"/>
    <property type="match status" value="1"/>
</dbReference>
<dbReference type="InterPro" id="IPR034732">
    <property type="entry name" value="EPHD"/>
</dbReference>
<evidence type="ECO:0000313" key="13">
    <source>
        <dbReference type="Proteomes" id="UP000261660"/>
    </source>
</evidence>
<accession>A0A3Q3H146</accession>
<protein>
    <recommendedName>
        <fullName evidence="11">PHD-type domain-containing protein</fullName>
    </recommendedName>
</protein>
<keyword evidence="9" id="KW-0539">Nucleus</keyword>
<keyword evidence="3" id="KW-0597">Phosphoprotein</keyword>
<evidence type="ECO:0000256" key="8">
    <source>
        <dbReference type="ARBA" id="ARBA00023159"/>
    </source>
</evidence>
<sequence>CGHPQHHRRSLVCCLCGRSANTMDLGDLHGPYYPEGYQLGTKTKTSIKEDENGSSDSDSSSCNVRGRGRKCPSTQRPLSTHQKSPCWTGDSTGSPATKRARSAAGCADMEDWYSPPVLPLEPCEYWLHEDCGIWSAGVFLVRGRVYGLEEAVRAANETTCSACHHSGATLGCFFKGCPNNYHYRCALQSDCILIEENFSMKCKKHKVSTHTWTLNTSLNRQHEHNVQKM</sequence>
<evidence type="ECO:0000256" key="7">
    <source>
        <dbReference type="ARBA" id="ARBA00022843"/>
    </source>
</evidence>
<dbReference type="Ensembl" id="ENSLBET00000039242.1">
    <property type="protein sequence ID" value="ENSLBEP00000037684.1"/>
    <property type="gene ID" value="ENSLBEG00000028125.1"/>
</dbReference>
<dbReference type="PANTHER" id="PTHR14955">
    <property type="entry name" value="RETINOIC ACID INDUCED 1/TRANSCRIPTION FACTOR 20"/>
    <property type="match status" value="1"/>
</dbReference>
<dbReference type="PANTHER" id="PTHR14955:SF8">
    <property type="entry name" value="SI:CH211-165G14.1-RELATED"/>
    <property type="match status" value="1"/>
</dbReference>
<evidence type="ECO:0000256" key="5">
    <source>
        <dbReference type="ARBA" id="ARBA00022771"/>
    </source>
</evidence>
<dbReference type="PROSITE" id="PS51805">
    <property type="entry name" value="EPHD"/>
    <property type="match status" value="1"/>
</dbReference>
<name>A0A3Q3H146_9LABR</name>
<evidence type="ECO:0000256" key="10">
    <source>
        <dbReference type="SAM" id="MobiDB-lite"/>
    </source>
</evidence>
<feature type="compositionally biased region" description="Polar residues" evidence="10">
    <location>
        <begin position="72"/>
        <end position="95"/>
    </location>
</feature>
<feature type="domain" description="PHD-type" evidence="11">
    <location>
        <begin position="100"/>
        <end position="206"/>
    </location>
</feature>
<dbReference type="GO" id="GO:0008270">
    <property type="term" value="F:zinc ion binding"/>
    <property type="evidence" value="ECO:0007669"/>
    <property type="project" value="UniProtKB-KW"/>
</dbReference>
<organism evidence="12 13">
    <name type="scientific">Labrus bergylta</name>
    <name type="common">ballan wrasse</name>
    <dbReference type="NCBI Taxonomy" id="56723"/>
    <lineage>
        <taxon>Eukaryota</taxon>
        <taxon>Metazoa</taxon>
        <taxon>Chordata</taxon>
        <taxon>Craniata</taxon>
        <taxon>Vertebrata</taxon>
        <taxon>Euteleostomi</taxon>
        <taxon>Actinopterygii</taxon>
        <taxon>Neopterygii</taxon>
        <taxon>Teleostei</taxon>
        <taxon>Neoteleostei</taxon>
        <taxon>Acanthomorphata</taxon>
        <taxon>Eupercaria</taxon>
        <taxon>Labriformes</taxon>
        <taxon>Labridae</taxon>
        <taxon>Labrus</taxon>
    </lineage>
</organism>
<keyword evidence="7" id="KW-0832">Ubl conjugation</keyword>
<comment type="subcellular location">
    <subcellularLocation>
        <location evidence="1">Nucleus</location>
    </subcellularLocation>
</comment>
<evidence type="ECO:0000256" key="2">
    <source>
        <dbReference type="ARBA" id="ARBA00022499"/>
    </source>
</evidence>